<evidence type="ECO:0000256" key="7">
    <source>
        <dbReference type="ARBA" id="ARBA00022490"/>
    </source>
</evidence>
<dbReference type="RefSeq" id="WP_348265195.1">
    <property type="nucleotide sequence ID" value="NZ_CP121196.1"/>
</dbReference>
<protein>
    <recommendedName>
        <fullName evidence="6 15">tRNA (guanine-N(1)-)-methyltransferase</fullName>
        <ecNumber evidence="5 15">2.1.1.228</ecNumber>
    </recommendedName>
    <alternativeName>
        <fullName evidence="12 15">M1G-methyltransferase</fullName>
    </alternativeName>
    <alternativeName>
        <fullName evidence="13 15">tRNA [GM37] methyltransferase</fullName>
    </alternativeName>
</protein>
<dbReference type="Gene3D" id="3.40.1280.10">
    <property type="match status" value="1"/>
</dbReference>
<keyword evidence="7 15" id="KW-0963">Cytoplasm</keyword>
<evidence type="ECO:0000256" key="1">
    <source>
        <dbReference type="ARBA" id="ARBA00002634"/>
    </source>
</evidence>
<keyword evidence="9 15" id="KW-0808">Transferase</keyword>
<dbReference type="EC" id="2.1.1.228" evidence="5 15"/>
<name>A0AAU7DP89_9BACT</name>
<dbReference type="NCBIfam" id="TIGR00088">
    <property type="entry name" value="trmD"/>
    <property type="match status" value="1"/>
</dbReference>
<dbReference type="FunFam" id="3.40.1280.10:FF:000001">
    <property type="entry name" value="tRNA (guanine-N(1)-)-methyltransferase"/>
    <property type="match status" value="1"/>
</dbReference>
<gene>
    <name evidence="15 19" type="primary">trmD</name>
    <name evidence="19" type="ORF">P8935_11775</name>
</gene>
<dbReference type="InterPro" id="IPR016009">
    <property type="entry name" value="tRNA_MeTrfase_TRMD/TRM10"/>
</dbReference>
<evidence type="ECO:0000256" key="17">
    <source>
        <dbReference type="RuleBase" id="RU003464"/>
    </source>
</evidence>
<dbReference type="HAMAP" id="MF_00605">
    <property type="entry name" value="TrmD"/>
    <property type="match status" value="1"/>
</dbReference>
<sequence>MQFEIITIFPGFFAGIFEHGIVRRAQAEGLVGIGVHDLRAFTHDRHRTVDDRPFGGGEGMVLKPEPLAEALNALGVAVKTKCAQNQKQVLRSSQDDTAKSGARVILLSAQGRPFTQAVARELAKVERVVLICGRYEGVDERINELYCDMEISIGDYVLSGGELAAAVVVDTVMRLVPGVLGNEASGEFESFGVADEEISGSQEGVPRSQHGAGGLLDYPHYTRPAEFEGMRAPEVLMNGDHSQIRRWRREQQLRKTLKNRPDLLQGASLSDEDKRLLKMIDSESAG</sequence>
<accession>A0AAU7DP89</accession>
<dbReference type="SUPFAM" id="SSF75217">
    <property type="entry name" value="alpha/beta knot"/>
    <property type="match status" value="1"/>
</dbReference>
<evidence type="ECO:0000259" key="18">
    <source>
        <dbReference type="Pfam" id="PF01746"/>
    </source>
</evidence>
<dbReference type="GO" id="GO:0002939">
    <property type="term" value="P:tRNA N1-guanine methylation"/>
    <property type="evidence" value="ECO:0007669"/>
    <property type="project" value="TreeGrafter"/>
</dbReference>
<evidence type="ECO:0000313" key="19">
    <source>
        <dbReference type="EMBL" id="XBH19972.1"/>
    </source>
</evidence>
<dbReference type="AlphaFoldDB" id="A0AAU7DP89"/>
<evidence type="ECO:0000256" key="14">
    <source>
        <dbReference type="ARBA" id="ARBA00047783"/>
    </source>
</evidence>
<reference evidence="19" key="1">
    <citation type="submission" date="2023-03" db="EMBL/GenBank/DDBJ databases">
        <title>Edaphobacter sp.</title>
        <authorList>
            <person name="Huber K.J."/>
            <person name="Papendorf J."/>
            <person name="Pilke C."/>
            <person name="Bunk B."/>
            <person name="Sproeer C."/>
            <person name="Pester M."/>
        </authorList>
    </citation>
    <scope>NUCLEOTIDE SEQUENCE</scope>
    <source>
        <strain evidence="19">DSM 110680</strain>
    </source>
</reference>
<dbReference type="PIRSF" id="PIRSF000386">
    <property type="entry name" value="tRNA_mtase"/>
    <property type="match status" value="1"/>
</dbReference>
<organism evidence="19">
    <name type="scientific">Telmatobacter sp. DSM 110680</name>
    <dbReference type="NCBI Taxonomy" id="3036704"/>
    <lineage>
        <taxon>Bacteria</taxon>
        <taxon>Pseudomonadati</taxon>
        <taxon>Acidobacteriota</taxon>
        <taxon>Terriglobia</taxon>
        <taxon>Terriglobales</taxon>
        <taxon>Acidobacteriaceae</taxon>
        <taxon>Telmatobacter</taxon>
    </lineage>
</organism>
<dbReference type="InterPro" id="IPR029026">
    <property type="entry name" value="tRNA_m1G_MTases_N"/>
</dbReference>
<dbReference type="InterPro" id="IPR002649">
    <property type="entry name" value="tRNA_m1G_MeTrfase_TrmD"/>
</dbReference>
<comment type="subcellular location">
    <subcellularLocation>
        <location evidence="2 15 17">Cytoplasm</location>
    </subcellularLocation>
</comment>
<dbReference type="InterPro" id="IPR029028">
    <property type="entry name" value="Alpha/beta_knot_MTases"/>
</dbReference>
<evidence type="ECO:0000256" key="12">
    <source>
        <dbReference type="ARBA" id="ARBA00029736"/>
    </source>
</evidence>
<evidence type="ECO:0000256" key="11">
    <source>
        <dbReference type="ARBA" id="ARBA00022694"/>
    </source>
</evidence>
<evidence type="ECO:0000256" key="4">
    <source>
        <dbReference type="ARBA" id="ARBA00011738"/>
    </source>
</evidence>
<keyword evidence="10 15" id="KW-0949">S-adenosyl-L-methionine</keyword>
<dbReference type="PANTHER" id="PTHR46417:SF1">
    <property type="entry name" value="TRNA (GUANINE-N(1)-)-METHYLTRANSFERASE"/>
    <property type="match status" value="1"/>
</dbReference>
<evidence type="ECO:0000256" key="6">
    <source>
        <dbReference type="ARBA" id="ARBA00014679"/>
    </source>
</evidence>
<dbReference type="Pfam" id="PF01746">
    <property type="entry name" value="tRNA_m1G_MT"/>
    <property type="match status" value="1"/>
</dbReference>
<dbReference type="GO" id="GO:0005829">
    <property type="term" value="C:cytosol"/>
    <property type="evidence" value="ECO:0007669"/>
    <property type="project" value="TreeGrafter"/>
</dbReference>
<feature type="domain" description="tRNA methyltransferase TRMD/TRM10-type" evidence="18">
    <location>
        <begin position="1"/>
        <end position="265"/>
    </location>
</feature>
<dbReference type="Gene3D" id="1.10.1270.20">
    <property type="entry name" value="tRNA(m1g37)methyltransferase, domain 2"/>
    <property type="match status" value="1"/>
</dbReference>
<proteinExistence type="inferred from homology"/>
<evidence type="ECO:0000256" key="15">
    <source>
        <dbReference type="HAMAP-Rule" id="MF_00605"/>
    </source>
</evidence>
<dbReference type="NCBIfam" id="NF000648">
    <property type="entry name" value="PRK00026.1"/>
    <property type="match status" value="1"/>
</dbReference>
<evidence type="ECO:0000256" key="9">
    <source>
        <dbReference type="ARBA" id="ARBA00022679"/>
    </source>
</evidence>
<comment type="similarity">
    <text evidence="3 15 17">Belongs to the RNA methyltransferase TrmD family.</text>
</comment>
<dbReference type="CDD" id="cd18080">
    <property type="entry name" value="TrmD-like"/>
    <property type="match status" value="1"/>
</dbReference>
<evidence type="ECO:0000256" key="2">
    <source>
        <dbReference type="ARBA" id="ARBA00004496"/>
    </source>
</evidence>
<evidence type="ECO:0000256" key="16">
    <source>
        <dbReference type="PIRSR" id="PIRSR000386-1"/>
    </source>
</evidence>
<comment type="function">
    <text evidence="1 15 17">Specifically methylates guanosine-37 in various tRNAs.</text>
</comment>
<evidence type="ECO:0000256" key="8">
    <source>
        <dbReference type="ARBA" id="ARBA00022603"/>
    </source>
</evidence>
<dbReference type="PANTHER" id="PTHR46417">
    <property type="entry name" value="TRNA (GUANINE-N(1)-)-METHYLTRANSFERASE"/>
    <property type="match status" value="1"/>
</dbReference>
<comment type="subunit">
    <text evidence="4 15 17">Homodimer.</text>
</comment>
<feature type="binding site" evidence="15 16">
    <location>
        <position position="133"/>
    </location>
    <ligand>
        <name>S-adenosyl-L-methionine</name>
        <dbReference type="ChEBI" id="CHEBI:59789"/>
    </ligand>
</feature>
<dbReference type="InterPro" id="IPR023148">
    <property type="entry name" value="tRNA_m1G_MeTrfase_C_sf"/>
</dbReference>
<feature type="binding site" evidence="15 16">
    <location>
        <begin position="153"/>
        <end position="158"/>
    </location>
    <ligand>
        <name>S-adenosyl-L-methionine</name>
        <dbReference type="ChEBI" id="CHEBI:59789"/>
    </ligand>
</feature>
<evidence type="ECO:0000256" key="5">
    <source>
        <dbReference type="ARBA" id="ARBA00012807"/>
    </source>
</evidence>
<dbReference type="EMBL" id="CP121196">
    <property type="protein sequence ID" value="XBH19972.1"/>
    <property type="molecule type" value="Genomic_DNA"/>
</dbReference>
<keyword evidence="11 15" id="KW-0819">tRNA processing</keyword>
<comment type="catalytic activity">
    <reaction evidence="14 15 17">
        <text>guanosine(37) in tRNA + S-adenosyl-L-methionine = N(1)-methylguanosine(37) in tRNA + S-adenosyl-L-homocysteine + H(+)</text>
        <dbReference type="Rhea" id="RHEA:36899"/>
        <dbReference type="Rhea" id="RHEA-COMP:10145"/>
        <dbReference type="Rhea" id="RHEA-COMP:10147"/>
        <dbReference type="ChEBI" id="CHEBI:15378"/>
        <dbReference type="ChEBI" id="CHEBI:57856"/>
        <dbReference type="ChEBI" id="CHEBI:59789"/>
        <dbReference type="ChEBI" id="CHEBI:73542"/>
        <dbReference type="ChEBI" id="CHEBI:74269"/>
        <dbReference type="EC" id="2.1.1.228"/>
    </reaction>
</comment>
<dbReference type="GO" id="GO:0052906">
    <property type="term" value="F:tRNA (guanine(37)-N1)-methyltransferase activity"/>
    <property type="evidence" value="ECO:0007669"/>
    <property type="project" value="UniProtKB-UniRule"/>
</dbReference>
<dbReference type="FunFam" id="1.10.1270.20:FF:000001">
    <property type="entry name" value="tRNA (guanine-N(1)-)-methyltransferase"/>
    <property type="match status" value="1"/>
</dbReference>
<evidence type="ECO:0000256" key="13">
    <source>
        <dbReference type="ARBA" id="ARBA00033392"/>
    </source>
</evidence>
<evidence type="ECO:0000256" key="3">
    <source>
        <dbReference type="ARBA" id="ARBA00007630"/>
    </source>
</evidence>
<evidence type="ECO:0000256" key="10">
    <source>
        <dbReference type="ARBA" id="ARBA00022691"/>
    </source>
</evidence>
<keyword evidence="8 15" id="KW-0489">Methyltransferase</keyword>